<dbReference type="InterPro" id="IPR055195">
    <property type="entry name" value="INTS7_C_plant"/>
</dbReference>
<dbReference type="EMBL" id="LK032272">
    <property type="protein sequence ID" value="CDY31458.1"/>
    <property type="molecule type" value="Genomic_DNA"/>
</dbReference>
<evidence type="ECO:0000313" key="3">
    <source>
        <dbReference type="Proteomes" id="UP000028999"/>
    </source>
</evidence>
<dbReference type="Proteomes" id="UP000028999">
    <property type="component" value="Unassembled WGS sequence"/>
</dbReference>
<dbReference type="PANTHER" id="PTHR13322:SF2">
    <property type="entry name" value="INTEGRATOR COMPLEX SUBUNIT 7"/>
    <property type="match status" value="1"/>
</dbReference>
<dbReference type="STRING" id="3708.A0A078H3P8"/>
<dbReference type="InterPro" id="IPR033060">
    <property type="entry name" value="INTS7"/>
</dbReference>
<protein>
    <submittedName>
        <fullName evidence="2">BnaC03g63660D protein</fullName>
    </submittedName>
</protein>
<feature type="domain" description="Integrator complex subunit 7-like C-terminal" evidence="1">
    <location>
        <begin position="29"/>
        <end position="76"/>
    </location>
</feature>
<evidence type="ECO:0000259" key="1">
    <source>
        <dbReference type="Pfam" id="PF22966"/>
    </source>
</evidence>
<dbReference type="Pfam" id="PF22966">
    <property type="entry name" value="INTS7_C_plants"/>
    <property type="match status" value="1"/>
</dbReference>
<gene>
    <name evidence="2" type="primary">BnaC03g63660D</name>
    <name evidence="2" type="ORF">GSBRNA2T00047714001</name>
</gene>
<accession>A0A078H3P8</accession>
<keyword evidence="3" id="KW-1185">Reference proteome</keyword>
<dbReference type="GO" id="GO:0032039">
    <property type="term" value="C:integrator complex"/>
    <property type="evidence" value="ECO:0007669"/>
    <property type="project" value="InterPro"/>
</dbReference>
<proteinExistence type="predicted"/>
<dbReference type="AlphaFoldDB" id="A0A078H3P8"/>
<dbReference type="PaxDb" id="3708-A0A078H3P8"/>
<evidence type="ECO:0000313" key="2">
    <source>
        <dbReference type="EMBL" id="CDY31458.1"/>
    </source>
</evidence>
<organism evidence="2 3">
    <name type="scientific">Brassica napus</name>
    <name type="common">Rape</name>
    <dbReference type="NCBI Taxonomy" id="3708"/>
    <lineage>
        <taxon>Eukaryota</taxon>
        <taxon>Viridiplantae</taxon>
        <taxon>Streptophyta</taxon>
        <taxon>Embryophyta</taxon>
        <taxon>Tracheophyta</taxon>
        <taxon>Spermatophyta</taxon>
        <taxon>Magnoliopsida</taxon>
        <taxon>eudicotyledons</taxon>
        <taxon>Gunneridae</taxon>
        <taxon>Pentapetalae</taxon>
        <taxon>rosids</taxon>
        <taxon>malvids</taxon>
        <taxon>Brassicales</taxon>
        <taxon>Brassicaceae</taxon>
        <taxon>Brassiceae</taxon>
        <taxon>Brassica</taxon>
    </lineage>
</organism>
<dbReference type="PANTHER" id="PTHR13322">
    <property type="entry name" value="C1ORF73 PROTEIN"/>
    <property type="match status" value="1"/>
</dbReference>
<dbReference type="GO" id="GO:0016180">
    <property type="term" value="P:snRNA processing"/>
    <property type="evidence" value="ECO:0007669"/>
    <property type="project" value="InterPro"/>
</dbReference>
<dbReference type="Gramene" id="CDY31458">
    <property type="protein sequence ID" value="CDY31458"/>
    <property type="gene ID" value="GSBRNA2T00047714001"/>
</dbReference>
<reference evidence="2 3" key="1">
    <citation type="journal article" date="2014" name="Science">
        <title>Plant genetics. Early allopolyploid evolution in the post-Neolithic Brassica napus oilseed genome.</title>
        <authorList>
            <person name="Chalhoub B."/>
            <person name="Denoeud F."/>
            <person name="Liu S."/>
            <person name="Parkin I.A."/>
            <person name="Tang H."/>
            <person name="Wang X."/>
            <person name="Chiquet J."/>
            <person name="Belcram H."/>
            <person name="Tong C."/>
            <person name="Samans B."/>
            <person name="Correa M."/>
            <person name="Da Silva C."/>
            <person name="Just J."/>
            <person name="Falentin C."/>
            <person name="Koh C.S."/>
            <person name="Le Clainche I."/>
            <person name="Bernard M."/>
            <person name="Bento P."/>
            <person name="Noel B."/>
            <person name="Labadie K."/>
            <person name="Alberti A."/>
            <person name="Charles M."/>
            <person name="Arnaud D."/>
            <person name="Guo H."/>
            <person name="Daviaud C."/>
            <person name="Alamery S."/>
            <person name="Jabbari K."/>
            <person name="Zhao M."/>
            <person name="Edger P.P."/>
            <person name="Chelaifa H."/>
            <person name="Tack D."/>
            <person name="Lassalle G."/>
            <person name="Mestiri I."/>
            <person name="Schnel N."/>
            <person name="Le Paslier M.C."/>
            <person name="Fan G."/>
            <person name="Renault V."/>
            <person name="Bayer P.E."/>
            <person name="Golicz A.A."/>
            <person name="Manoli S."/>
            <person name="Lee T.H."/>
            <person name="Thi V.H."/>
            <person name="Chalabi S."/>
            <person name="Hu Q."/>
            <person name="Fan C."/>
            <person name="Tollenaere R."/>
            <person name="Lu Y."/>
            <person name="Battail C."/>
            <person name="Shen J."/>
            <person name="Sidebottom C.H."/>
            <person name="Wang X."/>
            <person name="Canaguier A."/>
            <person name="Chauveau A."/>
            <person name="Berard A."/>
            <person name="Deniot G."/>
            <person name="Guan M."/>
            <person name="Liu Z."/>
            <person name="Sun F."/>
            <person name="Lim Y.P."/>
            <person name="Lyons E."/>
            <person name="Town C.D."/>
            <person name="Bancroft I."/>
            <person name="Wang X."/>
            <person name="Meng J."/>
            <person name="Ma J."/>
            <person name="Pires J.C."/>
            <person name="King G.J."/>
            <person name="Brunel D."/>
            <person name="Delourme R."/>
            <person name="Renard M."/>
            <person name="Aury J.M."/>
            <person name="Adams K.L."/>
            <person name="Batley J."/>
            <person name="Snowdon R.J."/>
            <person name="Tost J."/>
            <person name="Edwards D."/>
            <person name="Zhou Y."/>
            <person name="Hua W."/>
            <person name="Sharpe A.G."/>
            <person name="Paterson A.H."/>
            <person name="Guan C."/>
            <person name="Wincker P."/>
        </authorList>
    </citation>
    <scope>NUCLEOTIDE SEQUENCE [LARGE SCALE GENOMIC DNA]</scope>
    <source>
        <strain evidence="3">cv. Darmor-bzh</strain>
    </source>
</reference>
<name>A0A078H3P8_BRANA</name>
<sequence>MVEMSNNLFQHMLLQSLVRRSKIQVGLIGATICLLDVSRFPPDGSYQIKWISCYVDQHGSYWNLLPFNGKPVFTVKKAS</sequence>